<dbReference type="InterPro" id="IPR008886">
    <property type="entry name" value="UPF0227/Esterase_YqiA"/>
</dbReference>
<gene>
    <name evidence="1" type="ORF">GS601_00050</name>
</gene>
<dbReference type="RefSeq" id="WP_162421110.1">
    <property type="nucleotide sequence ID" value="NZ_WVIE01000001.1"/>
</dbReference>
<protein>
    <submittedName>
        <fullName evidence="1">Alpha/beta fold hydrolase</fullName>
    </submittedName>
</protein>
<sequence length="231" mass="26783">MEFFYLHGFASSPRSTKARDLYTRLAGFQPHRPRSGIPLHIPDLNQGDFTHLTLTRQLHYVRSLLPPSPTTIIGSSFGGLAAAWLAEYCPQIERLILLAPAFRYLEHWLPSLGDAQLQQWQAGQPLQVYHHGAERWLPLAYEIVSDLQQYRESNLQKPVPTLILHGVHDEVIPVQVSRDYVRDRQPQARRFSEDALRTYRAWVHLIELNSNHALTDQSSRIWQEICQFCFH</sequence>
<name>A0A8J8CGK9_9CYAN</name>
<evidence type="ECO:0000313" key="1">
    <source>
        <dbReference type="EMBL" id="NDJ15694.1"/>
    </source>
</evidence>
<reference evidence="1" key="1">
    <citation type="submission" date="2019-12" db="EMBL/GenBank/DDBJ databases">
        <title>High-Quality draft genome sequences of three cyanobacteria isolated from the limestone walls of the Old Cathedral of Coimbra.</title>
        <authorList>
            <person name="Tiago I."/>
            <person name="Soares F."/>
            <person name="Portugal A."/>
        </authorList>
    </citation>
    <scope>NUCLEOTIDE SEQUENCE</scope>
    <source>
        <strain evidence="1">A</strain>
    </source>
</reference>
<dbReference type="SUPFAM" id="SSF53474">
    <property type="entry name" value="alpha/beta-Hydrolases"/>
    <property type="match status" value="1"/>
</dbReference>
<accession>A0A8J8CGK9</accession>
<keyword evidence="2" id="KW-1185">Reference proteome</keyword>
<evidence type="ECO:0000313" key="2">
    <source>
        <dbReference type="Proteomes" id="UP000646053"/>
    </source>
</evidence>
<dbReference type="GO" id="GO:0016787">
    <property type="term" value="F:hydrolase activity"/>
    <property type="evidence" value="ECO:0007669"/>
    <property type="project" value="UniProtKB-KW"/>
</dbReference>
<proteinExistence type="predicted"/>
<comment type="caution">
    <text evidence="1">The sequence shown here is derived from an EMBL/GenBank/DDBJ whole genome shotgun (WGS) entry which is preliminary data.</text>
</comment>
<dbReference type="AlphaFoldDB" id="A0A8J8CGK9"/>
<dbReference type="InterPro" id="IPR029058">
    <property type="entry name" value="AB_hydrolase_fold"/>
</dbReference>
<dbReference type="EMBL" id="WVIE01000001">
    <property type="protein sequence ID" value="NDJ15694.1"/>
    <property type="molecule type" value="Genomic_DNA"/>
</dbReference>
<dbReference type="Pfam" id="PF05728">
    <property type="entry name" value="UPF0227"/>
    <property type="match status" value="1"/>
</dbReference>
<organism evidence="1 2">
    <name type="scientific">Myxacorys almedinensis A</name>
    <dbReference type="NCBI Taxonomy" id="2690445"/>
    <lineage>
        <taxon>Bacteria</taxon>
        <taxon>Bacillati</taxon>
        <taxon>Cyanobacteriota</taxon>
        <taxon>Cyanophyceae</taxon>
        <taxon>Leptolyngbyales</taxon>
        <taxon>Leptolyngbyaceae</taxon>
        <taxon>Myxacorys</taxon>
        <taxon>Myxacorys almedinensis</taxon>
    </lineage>
</organism>
<dbReference type="Gene3D" id="3.40.50.1820">
    <property type="entry name" value="alpha/beta hydrolase"/>
    <property type="match status" value="1"/>
</dbReference>
<dbReference type="Proteomes" id="UP000646053">
    <property type="component" value="Unassembled WGS sequence"/>
</dbReference>
<keyword evidence="1" id="KW-0378">Hydrolase</keyword>